<accession>A0ACC1Q3U6</accession>
<sequence>MAYALEATIQVPSAVSALSFSPQEVLCVGSDDGSVRWYDLPSTKVSKAIKSLEDEVSSIIWTQPKKDHPASIWITSGPKVFAFATESKKIIMSTTDASCCLVVGFCGQKFTADMSSISQLSISENGKLLAFGTDSGSVGTIEISTQKVSRMRASHTTVCGSVKFIPDRPSEMLSGGYDSALLHFDISQGNILSRLDITAPPPTQGVSLSPPFVLSISLSPLGLLAASTADGRVWLGGGGEKRPNPSQGNKKKRSRKWEGLKEDEGLWVQVADGPVVSTVFRDAERLLTCSLLGSIAEFKISRDSSGMLQAEKTWSSSTSSMEKVNAIAASQFRLVIGGFGKDGKGVVEPGAGRAFTCKVLTVRLLSENKFPDYLHHTTEYGAIVSTEFGGMLWLRRPRQCDADYYWSPVGFESEHELRCNAKHVDPGEPCARAPRELIKEGVIPAQRTTIGDEKEWNPFMRLDSPPIQKATGGGDPASVMDALRTLKNNFRG</sequence>
<organism evidence="1 2">
    <name type="scientific">Trametes sanguinea</name>
    <dbReference type="NCBI Taxonomy" id="158606"/>
    <lineage>
        <taxon>Eukaryota</taxon>
        <taxon>Fungi</taxon>
        <taxon>Dikarya</taxon>
        <taxon>Basidiomycota</taxon>
        <taxon>Agaricomycotina</taxon>
        <taxon>Agaricomycetes</taxon>
        <taxon>Polyporales</taxon>
        <taxon>Polyporaceae</taxon>
        <taxon>Trametes</taxon>
    </lineage>
</organism>
<gene>
    <name evidence="1" type="ORF">NUW54_g3458</name>
</gene>
<dbReference type="EMBL" id="JANSHE010000724">
    <property type="protein sequence ID" value="KAJ3007670.1"/>
    <property type="molecule type" value="Genomic_DNA"/>
</dbReference>
<proteinExistence type="predicted"/>
<evidence type="ECO:0000313" key="1">
    <source>
        <dbReference type="EMBL" id="KAJ3007670.1"/>
    </source>
</evidence>
<name>A0ACC1Q3U6_9APHY</name>
<reference evidence="1" key="1">
    <citation type="submission" date="2022-08" db="EMBL/GenBank/DDBJ databases">
        <title>Genome Sequence of Pycnoporus sanguineus.</title>
        <authorList>
            <person name="Buettner E."/>
        </authorList>
    </citation>
    <scope>NUCLEOTIDE SEQUENCE</scope>
    <source>
        <strain evidence="1">CG-C14</strain>
    </source>
</reference>
<keyword evidence="2" id="KW-1185">Reference proteome</keyword>
<dbReference type="Proteomes" id="UP001144978">
    <property type="component" value="Unassembled WGS sequence"/>
</dbReference>
<comment type="caution">
    <text evidence="1">The sequence shown here is derived from an EMBL/GenBank/DDBJ whole genome shotgun (WGS) entry which is preliminary data.</text>
</comment>
<evidence type="ECO:0000313" key="2">
    <source>
        <dbReference type="Proteomes" id="UP001144978"/>
    </source>
</evidence>
<protein>
    <submittedName>
        <fullName evidence="1">Uncharacterized protein</fullName>
    </submittedName>
</protein>